<evidence type="ECO:0000313" key="2">
    <source>
        <dbReference type="Proteomes" id="UP000799750"/>
    </source>
</evidence>
<evidence type="ECO:0000313" key="1">
    <source>
        <dbReference type="EMBL" id="KAF2491370.1"/>
    </source>
</evidence>
<proteinExistence type="predicted"/>
<keyword evidence="2" id="KW-1185">Reference proteome</keyword>
<reference evidence="1" key="1">
    <citation type="journal article" date="2020" name="Stud. Mycol.">
        <title>101 Dothideomycetes genomes: a test case for predicting lifestyles and emergence of pathogens.</title>
        <authorList>
            <person name="Haridas S."/>
            <person name="Albert R."/>
            <person name="Binder M."/>
            <person name="Bloem J."/>
            <person name="Labutti K."/>
            <person name="Salamov A."/>
            <person name="Andreopoulos B."/>
            <person name="Baker S."/>
            <person name="Barry K."/>
            <person name="Bills G."/>
            <person name="Bluhm B."/>
            <person name="Cannon C."/>
            <person name="Castanera R."/>
            <person name="Culley D."/>
            <person name="Daum C."/>
            <person name="Ezra D."/>
            <person name="Gonzalez J."/>
            <person name="Henrissat B."/>
            <person name="Kuo A."/>
            <person name="Liang C."/>
            <person name="Lipzen A."/>
            <person name="Lutzoni F."/>
            <person name="Magnuson J."/>
            <person name="Mondo S."/>
            <person name="Nolan M."/>
            <person name="Ohm R."/>
            <person name="Pangilinan J."/>
            <person name="Park H.-J."/>
            <person name="Ramirez L."/>
            <person name="Alfaro M."/>
            <person name="Sun H."/>
            <person name="Tritt A."/>
            <person name="Yoshinaga Y."/>
            <person name="Zwiers L.-H."/>
            <person name="Turgeon B."/>
            <person name="Goodwin S."/>
            <person name="Spatafora J."/>
            <person name="Crous P."/>
            <person name="Grigoriev I."/>
        </authorList>
    </citation>
    <scope>NUCLEOTIDE SEQUENCE</scope>
    <source>
        <strain evidence="1">CBS 269.34</strain>
    </source>
</reference>
<gene>
    <name evidence="1" type="ORF">BU16DRAFT_529915</name>
</gene>
<dbReference type="AlphaFoldDB" id="A0A6A6QH93"/>
<sequence length="90" mass="10287">MPLRPPHLKLSPLLPRLQLNLSLPQLEFSLFSTPLQLVFMPLHKPLRPRQLECNPPCNPLSLPQLAFQPLLPPPQLGFSPLRKLFLELGR</sequence>
<accession>A0A6A6QH93</accession>
<name>A0A6A6QH93_9PEZI</name>
<dbReference type="EMBL" id="MU004195">
    <property type="protein sequence ID" value="KAF2491370.1"/>
    <property type="molecule type" value="Genomic_DNA"/>
</dbReference>
<dbReference type="Proteomes" id="UP000799750">
    <property type="component" value="Unassembled WGS sequence"/>
</dbReference>
<protein>
    <submittedName>
        <fullName evidence="1">Uncharacterized protein</fullName>
    </submittedName>
</protein>
<organism evidence="1 2">
    <name type="scientific">Lophium mytilinum</name>
    <dbReference type="NCBI Taxonomy" id="390894"/>
    <lineage>
        <taxon>Eukaryota</taxon>
        <taxon>Fungi</taxon>
        <taxon>Dikarya</taxon>
        <taxon>Ascomycota</taxon>
        <taxon>Pezizomycotina</taxon>
        <taxon>Dothideomycetes</taxon>
        <taxon>Pleosporomycetidae</taxon>
        <taxon>Mytilinidiales</taxon>
        <taxon>Mytilinidiaceae</taxon>
        <taxon>Lophium</taxon>
    </lineage>
</organism>